<dbReference type="AlphaFoldDB" id="A0A0J9UUG5"/>
<evidence type="ECO:0000313" key="1">
    <source>
        <dbReference type="EMBL" id="KMZ77088.1"/>
    </source>
</evidence>
<dbReference type="Proteomes" id="UP000053562">
    <property type="component" value="Unassembled WGS sequence"/>
</dbReference>
<proteinExistence type="predicted"/>
<evidence type="ECO:0008006" key="3">
    <source>
        <dbReference type="Google" id="ProtNLM"/>
    </source>
</evidence>
<protein>
    <recommendedName>
        <fullName evidence="3">PIR Superfamily Protein</fullName>
    </recommendedName>
</protein>
<name>A0A0J9UUG5_PLAVI</name>
<organism evidence="1 2">
    <name type="scientific">Plasmodium vivax India VII</name>
    <dbReference type="NCBI Taxonomy" id="1077284"/>
    <lineage>
        <taxon>Eukaryota</taxon>
        <taxon>Sar</taxon>
        <taxon>Alveolata</taxon>
        <taxon>Apicomplexa</taxon>
        <taxon>Aconoidasida</taxon>
        <taxon>Haemosporida</taxon>
        <taxon>Plasmodiidae</taxon>
        <taxon>Plasmodium</taxon>
        <taxon>Plasmodium (Plasmodium)</taxon>
    </lineage>
</organism>
<sequence length="153" mass="18159">MILNNWVYYLIEQHNIPDHVIDNIFNQTKITALLRDKKKICSYNPYNKLFKEPEKIIELNNFVSNTHIIRDILVETGHPNKDSCQKYVEECVQIYKCMNEKYCSGNNKALMDNENTCSQLDNFRKNKVPKISVEDTNPAYTCWKMDKFRISQK</sequence>
<dbReference type="EMBL" id="KQ234516">
    <property type="protein sequence ID" value="KMZ77088.1"/>
    <property type="molecule type" value="Genomic_DNA"/>
</dbReference>
<gene>
    <name evidence="1" type="ORF">PVIIG_05522</name>
</gene>
<evidence type="ECO:0000313" key="2">
    <source>
        <dbReference type="Proteomes" id="UP000053562"/>
    </source>
</evidence>
<accession>A0A0J9UUG5</accession>
<reference evidence="1 2" key="1">
    <citation type="submission" date="2011-08" db="EMBL/GenBank/DDBJ databases">
        <title>The Genome Sequence of Plasmodium vivax India VII.</title>
        <authorList>
            <consortium name="The Broad Institute Genome Sequencing Platform"/>
            <consortium name="The Broad Institute Genome Sequencing Center for Infectious Disease"/>
            <person name="Neafsey D."/>
            <person name="Carlton J."/>
            <person name="Barnwell J."/>
            <person name="Collins W."/>
            <person name="Escalante A."/>
            <person name="Mullikin J."/>
            <person name="Saul A."/>
            <person name="Guigo R."/>
            <person name="Camara F."/>
            <person name="Young S.K."/>
            <person name="Zeng Q."/>
            <person name="Gargeya S."/>
            <person name="Fitzgerald M."/>
            <person name="Haas B."/>
            <person name="Abouelleil A."/>
            <person name="Alvarado L."/>
            <person name="Arachchi H.M."/>
            <person name="Berlin A."/>
            <person name="Brown A."/>
            <person name="Chapman S.B."/>
            <person name="Chen Z."/>
            <person name="Dunbar C."/>
            <person name="Freedman E."/>
            <person name="Gearin G."/>
            <person name="Gellesch M."/>
            <person name="Goldberg J."/>
            <person name="Griggs A."/>
            <person name="Gujja S."/>
            <person name="Heiman D."/>
            <person name="Howarth C."/>
            <person name="Larson L."/>
            <person name="Lui A."/>
            <person name="MacDonald P.J.P."/>
            <person name="Montmayeur A."/>
            <person name="Murphy C."/>
            <person name="Neiman D."/>
            <person name="Pearson M."/>
            <person name="Priest M."/>
            <person name="Roberts A."/>
            <person name="Saif S."/>
            <person name="Shea T."/>
            <person name="Shenoy N."/>
            <person name="Sisk P."/>
            <person name="Stolte C."/>
            <person name="Sykes S."/>
            <person name="Wortman J."/>
            <person name="Nusbaum C."/>
            <person name="Birren B."/>
        </authorList>
    </citation>
    <scope>NUCLEOTIDE SEQUENCE [LARGE SCALE GENOMIC DNA]</scope>
    <source>
        <strain evidence="1 2">India VII</strain>
    </source>
</reference>